<proteinExistence type="predicted"/>
<feature type="domain" description="GAF" evidence="1">
    <location>
        <begin position="21"/>
        <end position="144"/>
    </location>
</feature>
<sequence>MDNALAQRMGELARHLQEQISVEETLHSIVHAAVDTVPGARHAGISVVEGRANMRTPIFSDVLVTKVDHAQIELGEGPCLDALHQRHTVRSPDLADEPRWPRFAARAVDLGVRSMLSFQLFVARDNLGALNLYSPEAGAFTGRDA</sequence>
<name>A0A7W9GVZ2_9ACTN</name>
<comment type="caution">
    <text evidence="2">The sequence shown here is derived from an EMBL/GenBank/DDBJ whole genome shotgun (WGS) entry which is preliminary data.</text>
</comment>
<dbReference type="Proteomes" id="UP000542813">
    <property type="component" value="Unassembled WGS sequence"/>
</dbReference>
<dbReference type="SUPFAM" id="SSF55781">
    <property type="entry name" value="GAF domain-like"/>
    <property type="match status" value="1"/>
</dbReference>
<dbReference type="InterPro" id="IPR029016">
    <property type="entry name" value="GAF-like_dom_sf"/>
</dbReference>
<organism evidence="2 3">
    <name type="scientific">Jiangella mangrovi</name>
    <dbReference type="NCBI Taxonomy" id="1524084"/>
    <lineage>
        <taxon>Bacteria</taxon>
        <taxon>Bacillati</taxon>
        <taxon>Actinomycetota</taxon>
        <taxon>Actinomycetes</taxon>
        <taxon>Jiangellales</taxon>
        <taxon>Jiangellaceae</taxon>
        <taxon>Jiangella</taxon>
    </lineage>
</organism>
<dbReference type="RefSeq" id="WP_221441384.1">
    <property type="nucleotide sequence ID" value="NZ_JACHMM010000001.1"/>
</dbReference>
<keyword evidence="3" id="KW-1185">Reference proteome</keyword>
<dbReference type="InterPro" id="IPR003018">
    <property type="entry name" value="GAF"/>
</dbReference>
<dbReference type="AlphaFoldDB" id="A0A7W9GVZ2"/>
<accession>A0A7W9GVZ2</accession>
<dbReference type="Gene3D" id="3.30.450.40">
    <property type="match status" value="1"/>
</dbReference>
<evidence type="ECO:0000313" key="3">
    <source>
        <dbReference type="Proteomes" id="UP000542813"/>
    </source>
</evidence>
<evidence type="ECO:0000313" key="2">
    <source>
        <dbReference type="EMBL" id="MBB5791073.1"/>
    </source>
</evidence>
<protein>
    <submittedName>
        <fullName evidence="2">Putative methionine-R-sulfoxide reductase with GAF domain</fullName>
    </submittedName>
</protein>
<gene>
    <name evidence="2" type="ORF">HD601_005648</name>
</gene>
<evidence type="ECO:0000259" key="1">
    <source>
        <dbReference type="Pfam" id="PF13185"/>
    </source>
</evidence>
<dbReference type="Pfam" id="PF13185">
    <property type="entry name" value="GAF_2"/>
    <property type="match status" value="1"/>
</dbReference>
<reference evidence="2 3" key="1">
    <citation type="submission" date="2020-08" db="EMBL/GenBank/DDBJ databases">
        <title>Sequencing the genomes of 1000 actinobacteria strains.</title>
        <authorList>
            <person name="Klenk H.-P."/>
        </authorList>
    </citation>
    <scope>NUCLEOTIDE SEQUENCE [LARGE SCALE GENOMIC DNA]</scope>
    <source>
        <strain evidence="2 3">DSM 102122</strain>
    </source>
</reference>
<dbReference type="EMBL" id="JACHMM010000001">
    <property type="protein sequence ID" value="MBB5791073.1"/>
    <property type="molecule type" value="Genomic_DNA"/>
</dbReference>